<dbReference type="InterPro" id="IPR036942">
    <property type="entry name" value="Beta-barrel_TonB_sf"/>
</dbReference>
<feature type="domain" description="TonB-dependent receptor plug" evidence="9">
    <location>
        <begin position="154"/>
        <end position="250"/>
    </location>
</feature>
<evidence type="ECO:0000256" key="3">
    <source>
        <dbReference type="ARBA" id="ARBA00022452"/>
    </source>
</evidence>
<evidence type="ECO:0000256" key="2">
    <source>
        <dbReference type="ARBA" id="ARBA00022448"/>
    </source>
</evidence>
<dbReference type="Gene3D" id="2.60.40.1120">
    <property type="entry name" value="Carboxypeptidase-like, regulatory domain"/>
    <property type="match status" value="1"/>
</dbReference>
<keyword evidence="4 7" id="KW-0812">Transmembrane</keyword>
<dbReference type="InterPro" id="IPR023996">
    <property type="entry name" value="TonB-dep_OMP_SusC/RagA"/>
</dbReference>
<keyword evidence="2 7" id="KW-0813">Transport</keyword>
<sequence>MYSIFNSYLLKLTGTVAGLAFFSFALKGQETAHVDSIKTGQTEKVQMPYHVKGRVVDAVTGLGFAGARITTPDVNVSAMTDENGDYEIGLPDLRVPLYVDAPGYSRQVVAVKGRTEVNVSLYTVPGHSYYDDEMSVSDGRVVVDGFTASALSMTEDMNSLLAGQMRTSARSGEPGASASYFVRGYNSLNLSSQPLFVVDGVVWQMQDEGISIVDGYYNNPLTLLDPSDIDKVTVLKNGSAIWGTRGANGVVLIQTKRAGEMATKIDANISFGFQTPFETLPVMGADAYRRYATDVMSGMDRHEVEDFQFTNDDPSRSFYRAVHNNTDWMDEINKTAFIQNYGISVSGGDDIALYRFSLGYAQNNGNIDGTKFDRLNVRFNSDIKLTDEFKILFDIAYTQTGHKVTFDGLDRMRSPYYLALVKSPLYSPYQYNESGSLSGRLTDVDELNYGNPLALLEKDNMPTLDKYRFTLNLRPTYQITDRLEAAALFGFSYDKENEDLFIPDAGVANEPLYNDLGEVYATALNEVRSSMARQTSLSLDAYLKWDILKGYRHNLSAALGYRFYNDYFKYTYGQGYNTGSDYMTALSNTTSDLRYLFGTEYMDRNMSWYLNADYGFMNKYFLNIGMSMETSSRFGNEAGGIDLCGVSWGYFPSVSGAWLISSEKFMRNVDFINNLKLRVAYTMTGNGNLPVYANRTYFTSSLVANDAVGVVLSNIGNEKLRWETTGRANVGFDFSILANRLNMNIDYFYSKTKDLVTLRSLNEEAGLQYYYDNNGEMENRGFEIAANARIVDTKDFKFNAGLTVGHYKNKITSLPNGSFTTEIAGGTVLTTEGQPAGVFYGYQTDGVYVTAQEAADAGLAILSSSGQRIPFSAGDMRFVDHSKDGIIGEDDRVVIGDPNPDIYGNFNLNFRWRDLELGALFTYSLGNDAYNALRANLESGNSLSNQSIAMENRWMADGQMTDIPRATYDDPMGNARFSDRWIEDASYLKFKRLMLSYRVPVRSTSFLQGVSVWAAVNNLCTLTKYLGTDPEFSYNQSVLYQGVDAGLTPQSRSFQIGVKLNL</sequence>
<proteinExistence type="inferred from homology"/>
<reference evidence="10" key="1">
    <citation type="submission" date="2019-11" db="EMBL/GenBank/DDBJ databases">
        <authorList>
            <person name="Feng L."/>
        </authorList>
    </citation>
    <scope>NUCLEOTIDE SEQUENCE</scope>
    <source>
        <strain evidence="10">PclaraLFYP37</strain>
    </source>
</reference>
<dbReference type="GO" id="GO:0009279">
    <property type="term" value="C:cell outer membrane"/>
    <property type="evidence" value="ECO:0007669"/>
    <property type="project" value="UniProtKB-SubCell"/>
</dbReference>
<dbReference type="InterPro" id="IPR008969">
    <property type="entry name" value="CarboxyPept-like_regulatory"/>
</dbReference>
<dbReference type="InterPro" id="IPR039426">
    <property type="entry name" value="TonB-dep_rcpt-like"/>
</dbReference>
<feature type="chain" id="PRO_5026823262" evidence="8">
    <location>
        <begin position="28"/>
        <end position="1062"/>
    </location>
</feature>
<evidence type="ECO:0000259" key="9">
    <source>
        <dbReference type="Pfam" id="PF07715"/>
    </source>
</evidence>
<dbReference type="PROSITE" id="PS52016">
    <property type="entry name" value="TONB_DEPENDENT_REC_3"/>
    <property type="match status" value="1"/>
</dbReference>
<dbReference type="Gene3D" id="2.170.130.10">
    <property type="entry name" value="TonB-dependent receptor, plug domain"/>
    <property type="match status" value="1"/>
</dbReference>
<evidence type="ECO:0000313" key="10">
    <source>
        <dbReference type="EMBL" id="VYU46244.1"/>
    </source>
</evidence>
<keyword evidence="8" id="KW-0732">Signal</keyword>
<dbReference type="EMBL" id="CACRUT010000016">
    <property type="protein sequence ID" value="VYU46244.1"/>
    <property type="molecule type" value="Genomic_DNA"/>
</dbReference>
<gene>
    <name evidence="10" type="ORF">PCLFYP37_02991</name>
</gene>
<keyword evidence="6 7" id="KW-0998">Cell outer membrane</keyword>
<dbReference type="SUPFAM" id="SSF56935">
    <property type="entry name" value="Porins"/>
    <property type="match status" value="1"/>
</dbReference>
<dbReference type="NCBIfam" id="TIGR04056">
    <property type="entry name" value="OMP_RagA_SusC"/>
    <property type="match status" value="1"/>
</dbReference>
<evidence type="ECO:0000256" key="7">
    <source>
        <dbReference type="PROSITE-ProRule" id="PRU01360"/>
    </source>
</evidence>
<name>A0A6N3F2H7_9BACT</name>
<organism evidence="10">
    <name type="scientific">Paraprevotella clara</name>
    <dbReference type="NCBI Taxonomy" id="454154"/>
    <lineage>
        <taxon>Bacteria</taxon>
        <taxon>Pseudomonadati</taxon>
        <taxon>Bacteroidota</taxon>
        <taxon>Bacteroidia</taxon>
        <taxon>Bacteroidales</taxon>
        <taxon>Prevotellaceae</taxon>
        <taxon>Paraprevotella</taxon>
    </lineage>
</organism>
<dbReference type="SUPFAM" id="SSF49464">
    <property type="entry name" value="Carboxypeptidase regulatory domain-like"/>
    <property type="match status" value="1"/>
</dbReference>
<evidence type="ECO:0000256" key="4">
    <source>
        <dbReference type="ARBA" id="ARBA00022692"/>
    </source>
</evidence>
<evidence type="ECO:0000256" key="5">
    <source>
        <dbReference type="ARBA" id="ARBA00023136"/>
    </source>
</evidence>
<dbReference type="AlphaFoldDB" id="A0A6N3F2H7"/>
<comment type="similarity">
    <text evidence="7">Belongs to the TonB-dependent receptor family.</text>
</comment>
<feature type="signal peptide" evidence="8">
    <location>
        <begin position="1"/>
        <end position="27"/>
    </location>
</feature>
<evidence type="ECO:0000256" key="8">
    <source>
        <dbReference type="SAM" id="SignalP"/>
    </source>
</evidence>
<keyword evidence="3 7" id="KW-1134">Transmembrane beta strand</keyword>
<keyword evidence="5 7" id="KW-0472">Membrane</keyword>
<dbReference type="Pfam" id="PF07715">
    <property type="entry name" value="Plug"/>
    <property type="match status" value="1"/>
</dbReference>
<evidence type="ECO:0000256" key="6">
    <source>
        <dbReference type="ARBA" id="ARBA00023237"/>
    </source>
</evidence>
<dbReference type="Gene3D" id="2.40.170.20">
    <property type="entry name" value="TonB-dependent receptor, beta-barrel domain"/>
    <property type="match status" value="1"/>
</dbReference>
<dbReference type="Pfam" id="PF13620">
    <property type="entry name" value="CarboxypepD_reg"/>
    <property type="match status" value="1"/>
</dbReference>
<accession>A0A6N3F2H7</accession>
<evidence type="ECO:0000256" key="1">
    <source>
        <dbReference type="ARBA" id="ARBA00004571"/>
    </source>
</evidence>
<dbReference type="RefSeq" id="WP_412442728.1">
    <property type="nucleotide sequence ID" value="NZ_CACRUT010000016.1"/>
</dbReference>
<dbReference type="InterPro" id="IPR037066">
    <property type="entry name" value="Plug_dom_sf"/>
</dbReference>
<dbReference type="InterPro" id="IPR012910">
    <property type="entry name" value="Plug_dom"/>
</dbReference>
<keyword evidence="10" id="KW-0675">Receptor</keyword>
<protein>
    <submittedName>
        <fullName evidence="10">TonB dependent receptor</fullName>
    </submittedName>
</protein>
<comment type="subcellular location">
    <subcellularLocation>
        <location evidence="1 7">Cell outer membrane</location>
        <topology evidence="1 7">Multi-pass membrane protein</topology>
    </subcellularLocation>
</comment>